<accession>A0ABV1YLC4</accession>
<name>A0ABV1YLC4_9HYPH</name>
<dbReference type="Proteomes" id="UP001464387">
    <property type="component" value="Unassembled WGS sequence"/>
</dbReference>
<sequence length="80" mass="8591">MELIDTRVLHQAGADWVEFHGEGGESVRVTLAAGDRNRTDDEIINAAKAVLVQVATFGMADEQANARAPQAPAFTVARQN</sequence>
<organism evidence="1 2">
    <name type="scientific">Mesorhizobium opportunistum</name>
    <dbReference type="NCBI Taxonomy" id="593909"/>
    <lineage>
        <taxon>Bacteria</taxon>
        <taxon>Pseudomonadati</taxon>
        <taxon>Pseudomonadota</taxon>
        <taxon>Alphaproteobacteria</taxon>
        <taxon>Hyphomicrobiales</taxon>
        <taxon>Phyllobacteriaceae</taxon>
        <taxon>Mesorhizobium</taxon>
    </lineage>
</organism>
<protein>
    <submittedName>
        <fullName evidence="1">Uncharacterized protein</fullName>
    </submittedName>
</protein>
<evidence type="ECO:0000313" key="1">
    <source>
        <dbReference type="EMBL" id="MER8935961.1"/>
    </source>
</evidence>
<dbReference type="RefSeq" id="WP_287276930.1">
    <property type="nucleotide sequence ID" value="NZ_JAMYMY010000046.1"/>
</dbReference>
<dbReference type="EMBL" id="JAMYPJ010000041">
    <property type="protein sequence ID" value="MER8935961.1"/>
    <property type="molecule type" value="Genomic_DNA"/>
</dbReference>
<proteinExistence type="predicted"/>
<gene>
    <name evidence="1" type="ORF">NKI33_23760</name>
</gene>
<reference evidence="1 2" key="1">
    <citation type="journal article" date="2024" name="Proc. Natl. Acad. Sci. U.S.A.">
        <title>The evolutionary genomics of adaptation to stress in wild rhizobium bacteria.</title>
        <authorList>
            <person name="Kehlet-Delgado H."/>
            <person name="Montoya A.P."/>
            <person name="Jensen K.T."/>
            <person name="Wendlandt C.E."/>
            <person name="Dexheimer C."/>
            <person name="Roberts M."/>
            <person name="Torres Martinez L."/>
            <person name="Friesen M.L."/>
            <person name="Griffitts J.S."/>
            <person name="Porter S.S."/>
        </authorList>
    </citation>
    <scope>NUCLEOTIDE SEQUENCE [LARGE SCALE GENOMIC DNA]</scope>
    <source>
        <strain evidence="1 2">M0729</strain>
    </source>
</reference>
<evidence type="ECO:0000313" key="2">
    <source>
        <dbReference type="Proteomes" id="UP001464387"/>
    </source>
</evidence>
<comment type="caution">
    <text evidence="1">The sequence shown here is derived from an EMBL/GenBank/DDBJ whole genome shotgun (WGS) entry which is preliminary data.</text>
</comment>
<keyword evidence="2" id="KW-1185">Reference proteome</keyword>